<evidence type="ECO:0000313" key="2">
    <source>
        <dbReference type="Proteomes" id="UP000629619"/>
    </source>
</evidence>
<dbReference type="EMBL" id="BOMW01000005">
    <property type="protein sequence ID" value="GIF02808.1"/>
    <property type="molecule type" value="Genomic_DNA"/>
</dbReference>
<comment type="caution">
    <text evidence="1">The sequence shown here is derived from an EMBL/GenBank/DDBJ whole genome shotgun (WGS) entry which is preliminary data.</text>
</comment>
<dbReference type="RefSeq" id="WP_203676534.1">
    <property type="nucleotide sequence ID" value="NZ_BOMW01000005.1"/>
</dbReference>
<name>A0A919KC10_9ACTN</name>
<reference evidence="1" key="1">
    <citation type="submission" date="2021-01" db="EMBL/GenBank/DDBJ databases">
        <title>Whole genome shotgun sequence of Actinoplanes siamensis NBRC 109076.</title>
        <authorList>
            <person name="Komaki H."/>
            <person name="Tamura T."/>
        </authorList>
    </citation>
    <scope>NUCLEOTIDE SEQUENCE</scope>
    <source>
        <strain evidence="1">NBRC 109076</strain>
    </source>
</reference>
<proteinExistence type="predicted"/>
<protein>
    <submittedName>
        <fullName evidence="1">Uncharacterized protein</fullName>
    </submittedName>
</protein>
<keyword evidence="2" id="KW-1185">Reference proteome</keyword>
<gene>
    <name evidence="1" type="ORF">Asi03nite_03460</name>
</gene>
<accession>A0A919KC10</accession>
<dbReference type="AlphaFoldDB" id="A0A919KC10"/>
<evidence type="ECO:0000313" key="1">
    <source>
        <dbReference type="EMBL" id="GIF02808.1"/>
    </source>
</evidence>
<organism evidence="1 2">
    <name type="scientific">Actinoplanes siamensis</name>
    <dbReference type="NCBI Taxonomy" id="1223317"/>
    <lineage>
        <taxon>Bacteria</taxon>
        <taxon>Bacillati</taxon>
        <taxon>Actinomycetota</taxon>
        <taxon>Actinomycetes</taxon>
        <taxon>Micromonosporales</taxon>
        <taxon>Micromonosporaceae</taxon>
        <taxon>Actinoplanes</taxon>
    </lineage>
</organism>
<sequence>MADRFGRGRAVIAVVRATSAPGRWQLVSSTATGADVLAQVGNRPASRRHQPWRRPLEQIRDGAGELNVVATGDGHFRWTLTAEDGSAIAESPAVHRDADTCRLAFFDAQRAAGTALGGPRRVALDAVAGR</sequence>
<dbReference type="Proteomes" id="UP000629619">
    <property type="component" value="Unassembled WGS sequence"/>
</dbReference>